<proteinExistence type="predicted"/>
<accession>A0A0E2H345</accession>
<gene>
    <name evidence="2" type="ORF">HMPREF1090_05340</name>
</gene>
<organism evidence="2 3">
    <name type="scientific">[Clostridium] clostridioforme 90A8</name>
    <dbReference type="NCBI Taxonomy" id="999408"/>
    <lineage>
        <taxon>Bacteria</taxon>
        <taxon>Bacillati</taxon>
        <taxon>Bacillota</taxon>
        <taxon>Clostridia</taxon>
        <taxon>Lachnospirales</taxon>
        <taxon>Lachnospiraceae</taxon>
        <taxon>Enterocloster</taxon>
    </lineage>
</organism>
<evidence type="ECO:0000313" key="3">
    <source>
        <dbReference type="Proteomes" id="UP000013085"/>
    </source>
</evidence>
<dbReference type="AlphaFoldDB" id="A0A0E2H345"/>
<dbReference type="HOGENOM" id="CLU_192101_2_0_9"/>
<feature type="domain" description="HTH cro/C1-type" evidence="1">
    <location>
        <begin position="13"/>
        <end position="66"/>
    </location>
</feature>
<dbReference type="GO" id="GO:0003677">
    <property type="term" value="F:DNA binding"/>
    <property type="evidence" value="ECO:0007669"/>
    <property type="project" value="InterPro"/>
</dbReference>
<name>A0A0E2H345_9FIRM</name>
<evidence type="ECO:0000313" key="2">
    <source>
        <dbReference type="EMBL" id="ENZ06998.1"/>
    </source>
</evidence>
<dbReference type="Gene3D" id="1.10.260.40">
    <property type="entry name" value="lambda repressor-like DNA-binding domains"/>
    <property type="match status" value="1"/>
</dbReference>
<comment type="caution">
    <text evidence="2">The sequence shown here is derived from an EMBL/GenBank/DDBJ whole genome shotgun (WGS) entry which is preliminary data.</text>
</comment>
<dbReference type="InterPro" id="IPR001387">
    <property type="entry name" value="Cro/C1-type_HTH"/>
</dbReference>
<dbReference type="Proteomes" id="UP000013085">
    <property type="component" value="Unassembled WGS sequence"/>
</dbReference>
<sequence length="67" mass="7773">MADVKTRELGKIVKKRLIELEMTQVQLANILGTSPQELCRMLKGKRPGYKYRKQMLKILEINENDVA</sequence>
<dbReference type="RefSeq" id="WP_002594752.1">
    <property type="nucleotide sequence ID" value="NZ_KB850995.1"/>
</dbReference>
<reference evidence="2 3" key="1">
    <citation type="submission" date="2013-01" db="EMBL/GenBank/DDBJ databases">
        <title>The Genome Sequence of Clostridium clostridioforme 90A8.</title>
        <authorList>
            <consortium name="The Broad Institute Genome Sequencing Platform"/>
            <person name="Earl A."/>
            <person name="Ward D."/>
            <person name="Feldgarden M."/>
            <person name="Gevers D."/>
            <person name="Courvalin P."/>
            <person name="Lambert T."/>
            <person name="Walker B."/>
            <person name="Young S.K."/>
            <person name="Zeng Q."/>
            <person name="Gargeya S."/>
            <person name="Fitzgerald M."/>
            <person name="Haas B."/>
            <person name="Abouelleil A."/>
            <person name="Alvarado L."/>
            <person name="Arachchi H.M."/>
            <person name="Berlin A.M."/>
            <person name="Chapman S.B."/>
            <person name="Dewar J."/>
            <person name="Goldberg J."/>
            <person name="Griggs A."/>
            <person name="Gujja S."/>
            <person name="Hansen M."/>
            <person name="Howarth C."/>
            <person name="Imamovic A."/>
            <person name="Larimer J."/>
            <person name="McCowan C."/>
            <person name="Murphy C."/>
            <person name="Neiman D."/>
            <person name="Pearson M."/>
            <person name="Priest M."/>
            <person name="Roberts A."/>
            <person name="Saif S."/>
            <person name="Shea T."/>
            <person name="Sisk P."/>
            <person name="Sykes S."/>
            <person name="Wortman J."/>
            <person name="Nusbaum C."/>
            <person name="Birren B."/>
        </authorList>
    </citation>
    <scope>NUCLEOTIDE SEQUENCE [LARGE SCALE GENOMIC DNA]</scope>
    <source>
        <strain evidence="2 3">90A8</strain>
    </source>
</reference>
<dbReference type="InterPro" id="IPR010982">
    <property type="entry name" value="Lambda_DNA-bd_dom_sf"/>
</dbReference>
<protein>
    <recommendedName>
        <fullName evidence="1">HTH cro/C1-type domain-containing protein</fullName>
    </recommendedName>
</protein>
<dbReference type="PROSITE" id="PS50943">
    <property type="entry name" value="HTH_CROC1"/>
    <property type="match status" value="1"/>
</dbReference>
<dbReference type="PATRIC" id="fig|999408.3.peg.5730"/>
<dbReference type="SUPFAM" id="SSF47413">
    <property type="entry name" value="lambda repressor-like DNA-binding domains"/>
    <property type="match status" value="1"/>
</dbReference>
<dbReference type="EMBL" id="AGYR01000070">
    <property type="protein sequence ID" value="ENZ06998.1"/>
    <property type="molecule type" value="Genomic_DNA"/>
</dbReference>
<evidence type="ECO:0000259" key="1">
    <source>
        <dbReference type="PROSITE" id="PS50943"/>
    </source>
</evidence>
<dbReference type="CDD" id="cd00093">
    <property type="entry name" value="HTH_XRE"/>
    <property type="match status" value="1"/>
</dbReference>